<feature type="compositionally biased region" description="Basic and acidic residues" evidence="1">
    <location>
        <begin position="67"/>
        <end position="79"/>
    </location>
</feature>
<evidence type="ECO:0000259" key="3">
    <source>
        <dbReference type="Pfam" id="PF20059"/>
    </source>
</evidence>
<keyword evidence="2" id="KW-0812">Transmembrane</keyword>
<dbReference type="Pfam" id="PF20059">
    <property type="entry name" value="DUF6458"/>
    <property type="match status" value="1"/>
</dbReference>
<comment type="caution">
    <text evidence="4">The sequence shown here is derived from an EMBL/GenBank/DDBJ whole genome shotgun (WGS) entry which is preliminary data.</text>
</comment>
<feature type="domain" description="DUF6458" evidence="3">
    <location>
        <begin position="1"/>
        <end position="55"/>
    </location>
</feature>
<keyword evidence="5" id="KW-1185">Reference proteome</keyword>
<dbReference type="InterPro" id="IPR045597">
    <property type="entry name" value="DUF6458"/>
</dbReference>
<feature type="transmembrane region" description="Helical" evidence="2">
    <location>
        <begin position="29"/>
        <end position="50"/>
    </location>
</feature>
<evidence type="ECO:0000256" key="2">
    <source>
        <dbReference type="SAM" id="Phobius"/>
    </source>
</evidence>
<keyword evidence="2" id="KW-0472">Membrane</keyword>
<gene>
    <name evidence="4" type="ORF">GCM10009801_46780</name>
</gene>
<accession>A0ABN2W6Q5</accession>
<protein>
    <submittedName>
        <fullName evidence="4">DUF6458 family protein</fullName>
    </submittedName>
</protein>
<organism evidence="4 5">
    <name type="scientific">Streptomyces albiaxialis</name>
    <dbReference type="NCBI Taxonomy" id="329523"/>
    <lineage>
        <taxon>Bacteria</taxon>
        <taxon>Bacillati</taxon>
        <taxon>Actinomycetota</taxon>
        <taxon>Actinomycetes</taxon>
        <taxon>Kitasatosporales</taxon>
        <taxon>Streptomycetaceae</taxon>
        <taxon>Streptomyces</taxon>
    </lineage>
</organism>
<dbReference type="EMBL" id="BAAAPE010000012">
    <property type="protein sequence ID" value="GAA2085196.1"/>
    <property type="molecule type" value="Genomic_DNA"/>
</dbReference>
<evidence type="ECO:0000256" key="1">
    <source>
        <dbReference type="SAM" id="MobiDB-lite"/>
    </source>
</evidence>
<evidence type="ECO:0000313" key="5">
    <source>
        <dbReference type="Proteomes" id="UP001500016"/>
    </source>
</evidence>
<sequence length="79" mass="8529">MGIIVCIGMMAVGAILTLAVDLNFSGVNLDIMGLILLLVGTIGLCAYVSILKRRRVQPPSPAAPVIEESHRHTVDDRFR</sequence>
<name>A0ABN2W6Q5_9ACTN</name>
<keyword evidence="2" id="KW-1133">Transmembrane helix</keyword>
<dbReference type="RefSeq" id="WP_344531221.1">
    <property type="nucleotide sequence ID" value="NZ_BAAAPE010000012.1"/>
</dbReference>
<evidence type="ECO:0000313" key="4">
    <source>
        <dbReference type="EMBL" id="GAA2085196.1"/>
    </source>
</evidence>
<dbReference type="Proteomes" id="UP001500016">
    <property type="component" value="Unassembled WGS sequence"/>
</dbReference>
<proteinExistence type="predicted"/>
<reference evidence="4 5" key="1">
    <citation type="journal article" date="2019" name="Int. J. Syst. Evol. Microbiol.">
        <title>The Global Catalogue of Microorganisms (GCM) 10K type strain sequencing project: providing services to taxonomists for standard genome sequencing and annotation.</title>
        <authorList>
            <consortium name="The Broad Institute Genomics Platform"/>
            <consortium name="The Broad Institute Genome Sequencing Center for Infectious Disease"/>
            <person name="Wu L."/>
            <person name="Ma J."/>
        </authorList>
    </citation>
    <scope>NUCLEOTIDE SEQUENCE [LARGE SCALE GENOMIC DNA]</scope>
    <source>
        <strain evidence="4 5">JCM 15478</strain>
    </source>
</reference>
<feature type="region of interest" description="Disordered" evidence="1">
    <location>
        <begin position="58"/>
        <end position="79"/>
    </location>
</feature>